<accession>A0A4Y8LGZ2</accession>
<keyword evidence="1" id="KW-1133">Transmembrane helix</keyword>
<sequence length="64" mass="7003">MKLKVLQWIPKIAAVVAIANFGFMLFGDGGFLSGIALTLIVALLFSRLEQKSIQIMNGVIKVHM</sequence>
<dbReference type="Proteomes" id="UP000297776">
    <property type="component" value="Unassembled WGS sequence"/>
</dbReference>
<comment type="caution">
    <text evidence="2">The sequence shown here is derived from an EMBL/GenBank/DDBJ whole genome shotgun (WGS) entry which is preliminary data.</text>
</comment>
<dbReference type="RefSeq" id="WP_166786829.1">
    <property type="nucleotide sequence ID" value="NZ_SORX01000008.1"/>
</dbReference>
<keyword evidence="1" id="KW-0472">Membrane</keyword>
<organism evidence="2 3">
    <name type="scientific">Jeotgalibacillus salarius</name>
    <dbReference type="NCBI Taxonomy" id="546023"/>
    <lineage>
        <taxon>Bacteria</taxon>
        <taxon>Bacillati</taxon>
        <taxon>Bacillota</taxon>
        <taxon>Bacilli</taxon>
        <taxon>Bacillales</taxon>
        <taxon>Caryophanaceae</taxon>
        <taxon>Jeotgalibacillus</taxon>
    </lineage>
</organism>
<evidence type="ECO:0000256" key="1">
    <source>
        <dbReference type="SAM" id="Phobius"/>
    </source>
</evidence>
<gene>
    <name evidence="2" type="ORF">E2626_13505</name>
</gene>
<keyword evidence="3" id="KW-1185">Reference proteome</keyword>
<evidence type="ECO:0000313" key="2">
    <source>
        <dbReference type="EMBL" id="TFD99792.1"/>
    </source>
</evidence>
<reference evidence="2 3" key="1">
    <citation type="submission" date="2019-03" db="EMBL/GenBank/DDBJ databases">
        <authorList>
            <person name="Yang Y."/>
        </authorList>
    </citation>
    <scope>NUCLEOTIDE SEQUENCE [LARGE SCALE GENOMIC DNA]</scope>
    <source>
        <strain evidence="2 3">ASL-1</strain>
    </source>
</reference>
<evidence type="ECO:0000313" key="3">
    <source>
        <dbReference type="Proteomes" id="UP000297776"/>
    </source>
</evidence>
<keyword evidence="1" id="KW-0812">Transmembrane</keyword>
<proteinExistence type="predicted"/>
<dbReference type="AlphaFoldDB" id="A0A4Y8LGZ2"/>
<name>A0A4Y8LGZ2_9BACL</name>
<dbReference type="EMBL" id="SORX01000008">
    <property type="protein sequence ID" value="TFD99792.1"/>
    <property type="molecule type" value="Genomic_DNA"/>
</dbReference>
<protein>
    <submittedName>
        <fullName evidence="2">Uncharacterized protein</fullName>
    </submittedName>
</protein>
<feature type="transmembrane region" description="Helical" evidence="1">
    <location>
        <begin position="12"/>
        <end position="45"/>
    </location>
</feature>